<dbReference type="GO" id="GO:0071973">
    <property type="term" value="P:bacterial-type flagellum-dependent cell motility"/>
    <property type="evidence" value="ECO:0007669"/>
    <property type="project" value="TreeGrafter"/>
</dbReference>
<dbReference type="GO" id="GO:0005576">
    <property type="term" value="C:extracellular region"/>
    <property type="evidence" value="ECO:0007669"/>
    <property type="project" value="UniProtKB-SubCell"/>
</dbReference>
<comment type="similarity">
    <text evidence="1 5">Belongs to the FliD family.</text>
</comment>
<evidence type="ECO:0000256" key="2">
    <source>
        <dbReference type="ARBA" id="ARBA00011255"/>
    </source>
</evidence>
<comment type="caution">
    <text evidence="8">The sequence shown here is derived from an EMBL/GenBank/DDBJ whole genome shotgun (WGS) entry which is preliminary data.</text>
</comment>
<evidence type="ECO:0000256" key="5">
    <source>
        <dbReference type="RuleBase" id="RU362066"/>
    </source>
</evidence>
<sequence>MNVDAVQLASNFASLDVQPFEFRYNQKLSMIASKTSAIGKVKTALQSLENKIYEFTKSGSSLTQTSTSTSSDDYFSLSVDSGVNDINLDVFVQQMASNHQVVFDANSVDSNDVMASGGVFSVTQDGVTTDINIMDADTDVSGDVTYSEFVSYFNDQFDGSIQATLVKSQGAMKVLFGSENEGADAAFTLSADAASGWDTVVATASAAPMQTAQDAVIALGGEFGTQLTNSSNTFESLIDGVDLTLTKANNTGDSAIKIEIGDDLSATVASLQEFVDAYNSAVTEITNLTASGNEDEARGVLASDSAVRSIENQLASVIRDDYNGTRLFELGLAIDRDGKLSLDSSKFESAAATVDFETLFTGSGGVFEAFESKLETYIDFSNGSLNRRIDTLDNEKSRINDALAALDTRYETYYNRYLSQFTQLNSLSSQLDSVSGLFTI</sequence>
<dbReference type="Pfam" id="PF07195">
    <property type="entry name" value="FliD_C"/>
    <property type="match status" value="1"/>
</dbReference>
<dbReference type="GO" id="GO:0007155">
    <property type="term" value="P:cell adhesion"/>
    <property type="evidence" value="ECO:0007669"/>
    <property type="project" value="InterPro"/>
</dbReference>
<dbReference type="GO" id="GO:0009421">
    <property type="term" value="C:bacterial-type flagellum filament cap"/>
    <property type="evidence" value="ECO:0007669"/>
    <property type="project" value="InterPro"/>
</dbReference>
<organism evidence="8 9">
    <name type="scientific">Vibrio chagasii</name>
    <dbReference type="NCBI Taxonomy" id="170679"/>
    <lineage>
        <taxon>Bacteria</taxon>
        <taxon>Pseudomonadati</taxon>
        <taxon>Pseudomonadota</taxon>
        <taxon>Gammaproteobacteria</taxon>
        <taxon>Vibrionales</taxon>
        <taxon>Vibrionaceae</taxon>
        <taxon>Vibrio</taxon>
    </lineage>
</organism>
<dbReference type="GO" id="GO:0009424">
    <property type="term" value="C:bacterial-type flagellum hook"/>
    <property type="evidence" value="ECO:0007669"/>
    <property type="project" value="UniProtKB-UniRule"/>
</dbReference>
<name>A0A7Y3YPN1_9VIBR</name>
<evidence type="ECO:0000256" key="3">
    <source>
        <dbReference type="ARBA" id="ARBA00023054"/>
    </source>
</evidence>
<protein>
    <recommendedName>
        <fullName evidence="5">Flagellar hook-associated protein 2</fullName>
        <shortName evidence="5">HAP2</shortName>
    </recommendedName>
    <alternativeName>
        <fullName evidence="5">Flagellar cap protein</fullName>
    </alternativeName>
</protein>
<feature type="domain" description="Flagellar hook-associated protein 2 C-terminal" evidence="7">
    <location>
        <begin position="212"/>
        <end position="432"/>
    </location>
</feature>
<comment type="function">
    <text evidence="5">Required for morphogenesis and for the elongation of the flagellar filament by facilitating polymerization of the flagellin monomers at the tip of growing filament. Forms a capping structure, which prevents flagellin subunits (transported through the central channel of the flagellum) from leaking out without polymerization at the distal end.</text>
</comment>
<comment type="subunit">
    <text evidence="2 5">Homopentamer.</text>
</comment>
<dbReference type="Proteomes" id="UP000525336">
    <property type="component" value="Unassembled WGS sequence"/>
</dbReference>
<evidence type="ECO:0000256" key="1">
    <source>
        <dbReference type="ARBA" id="ARBA00009764"/>
    </source>
</evidence>
<dbReference type="AlphaFoldDB" id="A0A7Y3YPN1"/>
<dbReference type="Pfam" id="PF02465">
    <property type="entry name" value="FliD_N"/>
    <property type="match status" value="1"/>
</dbReference>
<dbReference type="EMBL" id="VTXW01000011">
    <property type="protein sequence ID" value="NOH34292.1"/>
    <property type="molecule type" value="Genomic_DNA"/>
</dbReference>
<keyword evidence="8" id="KW-0282">Flagellum</keyword>
<accession>A0A7Y3YPN1</accession>
<feature type="domain" description="Flagellar hook-associated protein 2 N-terminal" evidence="6">
    <location>
        <begin position="4"/>
        <end position="99"/>
    </location>
</feature>
<dbReference type="InterPro" id="IPR010809">
    <property type="entry name" value="FliD_C"/>
</dbReference>
<keyword evidence="8" id="KW-0966">Cell projection</keyword>
<dbReference type="InterPro" id="IPR003481">
    <property type="entry name" value="FliD_N"/>
</dbReference>
<evidence type="ECO:0000256" key="4">
    <source>
        <dbReference type="ARBA" id="ARBA00023143"/>
    </source>
</evidence>
<keyword evidence="4 5" id="KW-0975">Bacterial flagellum</keyword>
<dbReference type="PANTHER" id="PTHR30288:SF0">
    <property type="entry name" value="FLAGELLAR HOOK-ASSOCIATED PROTEIN 2"/>
    <property type="match status" value="1"/>
</dbReference>
<dbReference type="InterPro" id="IPR040026">
    <property type="entry name" value="FliD"/>
</dbReference>
<proteinExistence type="inferred from homology"/>
<gene>
    <name evidence="8" type="primary">fliD</name>
    <name evidence="8" type="ORF">F0245_13140</name>
</gene>
<evidence type="ECO:0000259" key="7">
    <source>
        <dbReference type="Pfam" id="PF07195"/>
    </source>
</evidence>
<keyword evidence="3" id="KW-0175">Coiled coil</keyword>
<comment type="subcellular location">
    <subcellularLocation>
        <location evidence="5">Secreted</location>
    </subcellularLocation>
    <subcellularLocation>
        <location evidence="5">Bacterial flagellum</location>
    </subcellularLocation>
</comment>
<reference evidence="8 9" key="1">
    <citation type="submission" date="2019-09" db="EMBL/GenBank/DDBJ databases">
        <title>Draft genome sequencing and comparative genomics of hatchery-associated Vibrios.</title>
        <authorList>
            <person name="Kehlet-Delgado H."/>
            <person name="Mueller R.S."/>
        </authorList>
    </citation>
    <scope>NUCLEOTIDE SEQUENCE [LARGE SCALE GENOMIC DNA]</scope>
    <source>
        <strain evidence="8 9">00-90-10</strain>
    </source>
</reference>
<evidence type="ECO:0000313" key="9">
    <source>
        <dbReference type="Proteomes" id="UP000525336"/>
    </source>
</evidence>
<evidence type="ECO:0000259" key="6">
    <source>
        <dbReference type="Pfam" id="PF02465"/>
    </source>
</evidence>
<keyword evidence="8" id="KW-0969">Cilium</keyword>
<dbReference type="RefSeq" id="WP_171368038.1">
    <property type="nucleotide sequence ID" value="NZ_VTXW01000011.1"/>
</dbReference>
<keyword evidence="5" id="KW-0964">Secreted</keyword>
<dbReference type="PANTHER" id="PTHR30288">
    <property type="entry name" value="FLAGELLAR CAP/ASSEMBLY PROTEIN FLID"/>
    <property type="match status" value="1"/>
</dbReference>
<evidence type="ECO:0000313" key="8">
    <source>
        <dbReference type="EMBL" id="NOH34292.1"/>
    </source>
</evidence>